<sequence>MLRNLDIAVVVVVGWVVVTKFSHLKPVYFGGHSHLEKTVHKPLFRQPVILHDKNVIYPYPERHLHLKEPSLALMQAPPFWH</sequence>
<organism evidence="1 2">
    <name type="scientific">Brachionus plicatilis</name>
    <name type="common">Marine rotifer</name>
    <name type="synonym">Brachionus muelleri</name>
    <dbReference type="NCBI Taxonomy" id="10195"/>
    <lineage>
        <taxon>Eukaryota</taxon>
        <taxon>Metazoa</taxon>
        <taxon>Spiralia</taxon>
        <taxon>Gnathifera</taxon>
        <taxon>Rotifera</taxon>
        <taxon>Eurotatoria</taxon>
        <taxon>Monogononta</taxon>
        <taxon>Pseudotrocha</taxon>
        <taxon>Ploima</taxon>
        <taxon>Brachionidae</taxon>
        <taxon>Brachionus</taxon>
    </lineage>
</organism>
<proteinExistence type="predicted"/>
<keyword evidence="2" id="KW-1185">Reference proteome</keyword>
<name>A0A3M7RXW7_BRAPC</name>
<dbReference type="EMBL" id="REGN01002409">
    <property type="protein sequence ID" value="RNA28290.1"/>
    <property type="molecule type" value="Genomic_DNA"/>
</dbReference>
<reference evidence="1 2" key="1">
    <citation type="journal article" date="2018" name="Sci. Rep.">
        <title>Genomic signatures of local adaptation to the degree of environmental predictability in rotifers.</title>
        <authorList>
            <person name="Franch-Gras L."/>
            <person name="Hahn C."/>
            <person name="Garcia-Roger E.M."/>
            <person name="Carmona M.J."/>
            <person name="Serra M."/>
            <person name="Gomez A."/>
        </authorList>
    </citation>
    <scope>NUCLEOTIDE SEQUENCE [LARGE SCALE GENOMIC DNA]</scope>
    <source>
        <strain evidence="1">HYR1</strain>
    </source>
</reference>
<evidence type="ECO:0000313" key="1">
    <source>
        <dbReference type="EMBL" id="RNA28290.1"/>
    </source>
</evidence>
<gene>
    <name evidence="1" type="ORF">BpHYR1_020121</name>
</gene>
<accession>A0A3M7RXW7</accession>
<protein>
    <submittedName>
        <fullName evidence="1">Uncharacterized protein</fullName>
    </submittedName>
</protein>
<evidence type="ECO:0000313" key="2">
    <source>
        <dbReference type="Proteomes" id="UP000276133"/>
    </source>
</evidence>
<dbReference type="Proteomes" id="UP000276133">
    <property type="component" value="Unassembled WGS sequence"/>
</dbReference>
<comment type="caution">
    <text evidence="1">The sequence shown here is derived from an EMBL/GenBank/DDBJ whole genome shotgun (WGS) entry which is preliminary data.</text>
</comment>
<dbReference type="AlphaFoldDB" id="A0A3M7RXW7"/>